<proteinExistence type="predicted"/>
<keyword evidence="2" id="KW-1185">Reference proteome</keyword>
<evidence type="ECO:0000313" key="1">
    <source>
        <dbReference type="EMBL" id="GMN53232.1"/>
    </source>
</evidence>
<sequence>MSEITVSSTLSKIPVTPVRANDNYSSSELSLKWWHGLVKEGRWEL</sequence>
<dbReference type="AlphaFoldDB" id="A0AA88DFG5"/>
<protein>
    <submittedName>
        <fullName evidence="1">Uncharacterized protein</fullName>
    </submittedName>
</protein>
<organism evidence="1 2">
    <name type="scientific">Ficus carica</name>
    <name type="common">Common fig</name>
    <dbReference type="NCBI Taxonomy" id="3494"/>
    <lineage>
        <taxon>Eukaryota</taxon>
        <taxon>Viridiplantae</taxon>
        <taxon>Streptophyta</taxon>
        <taxon>Embryophyta</taxon>
        <taxon>Tracheophyta</taxon>
        <taxon>Spermatophyta</taxon>
        <taxon>Magnoliopsida</taxon>
        <taxon>eudicotyledons</taxon>
        <taxon>Gunneridae</taxon>
        <taxon>Pentapetalae</taxon>
        <taxon>rosids</taxon>
        <taxon>fabids</taxon>
        <taxon>Rosales</taxon>
        <taxon>Moraceae</taxon>
        <taxon>Ficeae</taxon>
        <taxon>Ficus</taxon>
    </lineage>
</organism>
<accession>A0AA88DFG5</accession>
<reference evidence="1" key="1">
    <citation type="submission" date="2023-07" db="EMBL/GenBank/DDBJ databases">
        <title>draft genome sequence of fig (Ficus carica).</title>
        <authorList>
            <person name="Takahashi T."/>
            <person name="Nishimura K."/>
        </authorList>
    </citation>
    <scope>NUCLEOTIDE SEQUENCE</scope>
</reference>
<evidence type="ECO:0000313" key="2">
    <source>
        <dbReference type="Proteomes" id="UP001187192"/>
    </source>
</evidence>
<name>A0AA88DFG5_FICCA</name>
<gene>
    <name evidence="1" type="ORF">TIFTF001_022374</name>
</gene>
<dbReference type="Proteomes" id="UP001187192">
    <property type="component" value="Unassembled WGS sequence"/>
</dbReference>
<dbReference type="EMBL" id="BTGU01000045">
    <property type="protein sequence ID" value="GMN53232.1"/>
    <property type="molecule type" value="Genomic_DNA"/>
</dbReference>
<comment type="caution">
    <text evidence="1">The sequence shown here is derived from an EMBL/GenBank/DDBJ whole genome shotgun (WGS) entry which is preliminary data.</text>
</comment>